<organism evidence="1 2">
    <name type="scientific">Phialemonium thermophilum</name>
    <dbReference type="NCBI Taxonomy" id="223376"/>
    <lineage>
        <taxon>Eukaryota</taxon>
        <taxon>Fungi</taxon>
        <taxon>Dikarya</taxon>
        <taxon>Ascomycota</taxon>
        <taxon>Pezizomycotina</taxon>
        <taxon>Sordariomycetes</taxon>
        <taxon>Sordariomycetidae</taxon>
        <taxon>Cephalothecales</taxon>
        <taxon>Cephalothecaceae</taxon>
        <taxon>Phialemonium</taxon>
    </lineage>
</organism>
<evidence type="ECO:0000313" key="2">
    <source>
        <dbReference type="Proteomes" id="UP001586593"/>
    </source>
</evidence>
<accession>A0ABR3V9Y5</accession>
<reference evidence="1 2" key="1">
    <citation type="journal article" date="2024" name="Commun. Biol.">
        <title>Comparative genomic analysis of thermophilic fungi reveals convergent evolutionary adaptations and gene losses.</title>
        <authorList>
            <person name="Steindorff A.S."/>
            <person name="Aguilar-Pontes M.V."/>
            <person name="Robinson A.J."/>
            <person name="Andreopoulos B."/>
            <person name="LaButti K."/>
            <person name="Kuo A."/>
            <person name="Mondo S."/>
            <person name="Riley R."/>
            <person name="Otillar R."/>
            <person name="Haridas S."/>
            <person name="Lipzen A."/>
            <person name="Grimwood J."/>
            <person name="Schmutz J."/>
            <person name="Clum A."/>
            <person name="Reid I.D."/>
            <person name="Moisan M.C."/>
            <person name="Butler G."/>
            <person name="Nguyen T.T.M."/>
            <person name="Dewar K."/>
            <person name="Conant G."/>
            <person name="Drula E."/>
            <person name="Henrissat B."/>
            <person name="Hansel C."/>
            <person name="Singer S."/>
            <person name="Hutchinson M.I."/>
            <person name="de Vries R.P."/>
            <person name="Natvig D.O."/>
            <person name="Powell A.J."/>
            <person name="Tsang A."/>
            <person name="Grigoriev I.V."/>
        </authorList>
    </citation>
    <scope>NUCLEOTIDE SEQUENCE [LARGE SCALE GENOMIC DNA]</scope>
    <source>
        <strain evidence="1 2">ATCC 24622</strain>
    </source>
</reference>
<name>A0ABR3V9Y5_9PEZI</name>
<dbReference type="Proteomes" id="UP001586593">
    <property type="component" value="Unassembled WGS sequence"/>
</dbReference>
<dbReference type="EMBL" id="JAZHXJ010002445">
    <property type="protein sequence ID" value="KAL1838650.1"/>
    <property type="molecule type" value="Genomic_DNA"/>
</dbReference>
<sequence length="50" mass="5741">MKQSVKKRSCIQRVELNSALLRTATQSSTSSQFNNLIYNTYVIIAYVRNT</sequence>
<comment type="caution">
    <text evidence="1">The sequence shown here is derived from an EMBL/GenBank/DDBJ whole genome shotgun (WGS) entry which is preliminary data.</text>
</comment>
<evidence type="ECO:0000313" key="1">
    <source>
        <dbReference type="EMBL" id="KAL1838650.1"/>
    </source>
</evidence>
<protein>
    <submittedName>
        <fullName evidence="1">Uncharacterized protein</fullName>
    </submittedName>
</protein>
<gene>
    <name evidence="1" type="ORF">VTK73DRAFT_4273</name>
</gene>
<keyword evidence="2" id="KW-1185">Reference proteome</keyword>
<proteinExistence type="predicted"/>